<sequence length="81" mass="8919">MDPAASHPASHVSIQRLDFGRVSVFFGEKSGKYPDGNQVLIHGSDMRAAFDTPIVCWSNAPGHLNGWAHINRLAKSHLLWP</sequence>
<evidence type="ECO:0000313" key="2">
    <source>
        <dbReference type="Proteomes" id="UP000198407"/>
    </source>
</evidence>
<reference evidence="2" key="1">
    <citation type="submission" date="2017-06" db="EMBL/GenBank/DDBJ databases">
        <authorList>
            <person name="Varghese N."/>
            <person name="Submissions S."/>
        </authorList>
    </citation>
    <scope>NUCLEOTIDE SEQUENCE [LARGE SCALE GENOMIC DNA]</scope>
    <source>
        <strain evidence="2">DSM 22348</strain>
    </source>
</reference>
<proteinExistence type="predicted"/>
<accession>A0A239EBI6</accession>
<evidence type="ECO:0000313" key="1">
    <source>
        <dbReference type="EMBL" id="SNS41869.1"/>
    </source>
</evidence>
<organism evidence="1 2">
    <name type="scientific">Pseudomonas japonica</name>
    <dbReference type="NCBI Taxonomy" id="256466"/>
    <lineage>
        <taxon>Bacteria</taxon>
        <taxon>Pseudomonadati</taxon>
        <taxon>Pseudomonadota</taxon>
        <taxon>Gammaproteobacteria</taxon>
        <taxon>Pseudomonadales</taxon>
        <taxon>Pseudomonadaceae</taxon>
        <taxon>Pseudomonas</taxon>
    </lineage>
</organism>
<name>A0A239EBI6_9PSED</name>
<dbReference type="Proteomes" id="UP000198407">
    <property type="component" value="Unassembled WGS sequence"/>
</dbReference>
<keyword evidence="2" id="KW-1185">Reference proteome</keyword>
<gene>
    <name evidence="1" type="ORF">SAMN05444352_107192</name>
</gene>
<dbReference type="STRING" id="1215104.GCA_000730585_03544"/>
<dbReference type="EMBL" id="FZOL01000007">
    <property type="protein sequence ID" value="SNS41869.1"/>
    <property type="molecule type" value="Genomic_DNA"/>
</dbReference>
<dbReference type="AlphaFoldDB" id="A0A239EBI6"/>
<protein>
    <submittedName>
        <fullName evidence="1">Uncharacterized protein</fullName>
    </submittedName>
</protein>